<evidence type="ECO:0000313" key="2">
    <source>
        <dbReference type="Proteomes" id="UP000643165"/>
    </source>
</evidence>
<accession>A0ABQ4IQG1</accession>
<reference evidence="1 2" key="1">
    <citation type="submission" date="2021-01" db="EMBL/GenBank/DDBJ databases">
        <title>Whole genome shotgun sequence of Verrucosispora lutea NBRC 106530.</title>
        <authorList>
            <person name="Komaki H."/>
            <person name="Tamura T."/>
        </authorList>
    </citation>
    <scope>NUCLEOTIDE SEQUENCE [LARGE SCALE GENOMIC DNA]</scope>
    <source>
        <strain evidence="1 2">NBRC 106530</strain>
    </source>
</reference>
<keyword evidence="2" id="KW-1185">Reference proteome</keyword>
<dbReference type="EMBL" id="BOPB01000003">
    <property type="protein sequence ID" value="GIJ20143.1"/>
    <property type="molecule type" value="Genomic_DNA"/>
</dbReference>
<name>A0ABQ4IQG1_9ACTN</name>
<evidence type="ECO:0000313" key="1">
    <source>
        <dbReference type="EMBL" id="GIJ20143.1"/>
    </source>
</evidence>
<dbReference type="Proteomes" id="UP000643165">
    <property type="component" value="Unassembled WGS sequence"/>
</dbReference>
<organism evidence="1 2">
    <name type="scientific">Micromonospora lutea</name>
    <dbReference type="NCBI Taxonomy" id="419825"/>
    <lineage>
        <taxon>Bacteria</taxon>
        <taxon>Bacillati</taxon>
        <taxon>Actinomycetota</taxon>
        <taxon>Actinomycetes</taxon>
        <taxon>Micromonosporales</taxon>
        <taxon>Micromonosporaceae</taxon>
        <taxon>Micromonospora</taxon>
    </lineage>
</organism>
<proteinExistence type="predicted"/>
<gene>
    <name evidence="1" type="ORF">Vlu01_07670</name>
</gene>
<sequence>MISQVVSVLVNLLVSIDVAADSEIDPDFAVSLQGQAASVFDAMTNDERREVARLVRDMTRLELNSERKSALGEFIDAYGLEDDD</sequence>
<comment type="caution">
    <text evidence="1">The sequence shown here is derived from an EMBL/GenBank/DDBJ whole genome shotgun (WGS) entry which is preliminary data.</text>
</comment>
<protein>
    <submittedName>
        <fullName evidence="1">Uncharacterized protein</fullName>
    </submittedName>
</protein>
<dbReference type="RefSeq" id="WP_203993749.1">
    <property type="nucleotide sequence ID" value="NZ_BOPB01000003.1"/>
</dbReference>